<proteinExistence type="predicted"/>
<accession>A0A0C3BM85</accession>
<evidence type="ECO:0000256" key="1">
    <source>
        <dbReference type="SAM" id="MobiDB-lite"/>
    </source>
</evidence>
<dbReference type="HOGENOM" id="CLU_1669580_0_0_1"/>
<dbReference type="AlphaFoldDB" id="A0A0C3BM85"/>
<name>A0A0C3BM85_HEBCY</name>
<dbReference type="EMBL" id="KN831795">
    <property type="protein sequence ID" value="KIM37820.1"/>
    <property type="molecule type" value="Genomic_DNA"/>
</dbReference>
<evidence type="ECO:0000313" key="3">
    <source>
        <dbReference type="Proteomes" id="UP000053424"/>
    </source>
</evidence>
<evidence type="ECO:0000313" key="2">
    <source>
        <dbReference type="EMBL" id="KIM37820.1"/>
    </source>
</evidence>
<reference evidence="2 3" key="1">
    <citation type="submission" date="2014-04" db="EMBL/GenBank/DDBJ databases">
        <authorList>
            <consortium name="DOE Joint Genome Institute"/>
            <person name="Kuo A."/>
            <person name="Gay G."/>
            <person name="Dore J."/>
            <person name="Kohler A."/>
            <person name="Nagy L.G."/>
            <person name="Floudas D."/>
            <person name="Copeland A."/>
            <person name="Barry K.W."/>
            <person name="Cichocki N."/>
            <person name="Veneault-Fourrey C."/>
            <person name="LaButti K."/>
            <person name="Lindquist E.A."/>
            <person name="Lipzen A."/>
            <person name="Lundell T."/>
            <person name="Morin E."/>
            <person name="Murat C."/>
            <person name="Sun H."/>
            <person name="Tunlid A."/>
            <person name="Henrissat B."/>
            <person name="Grigoriev I.V."/>
            <person name="Hibbett D.S."/>
            <person name="Martin F."/>
            <person name="Nordberg H.P."/>
            <person name="Cantor M.N."/>
            <person name="Hua S.X."/>
        </authorList>
    </citation>
    <scope>NUCLEOTIDE SEQUENCE [LARGE SCALE GENOMIC DNA]</scope>
    <source>
        <strain evidence="3">h7</strain>
    </source>
</reference>
<feature type="region of interest" description="Disordered" evidence="1">
    <location>
        <begin position="101"/>
        <end position="158"/>
    </location>
</feature>
<sequence length="158" mass="18877">MQGKSLAWLFPLRWERNDGGKGRLTRRRHWYHHFTKSHREMKQKIRTPLPCFPRVAGICLHLNFEKYGPCRPPRPHLHPCDNNTTKYRPQLDAMREMNQLQSALSRRRPNPRNRSGMGCPCREPQRPVQAPRECCSQRSIRAHRRSHTTDRNQLLRLQ</sequence>
<organism evidence="2 3">
    <name type="scientific">Hebeloma cylindrosporum</name>
    <dbReference type="NCBI Taxonomy" id="76867"/>
    <lineage>
        <taxon>Eukaryota</taxon>
        <taxon>Fungi</taxon>
        <taxon>Dikarya</taxon>
        <taxon>Basidiomycota</taxon>
        <taxon>Agaricomycotina</taxon>
        <taxon>Agaricomycetes</taxon>
        <taxon>Agaricomycetidae</taxon>
        <taxon>Agaricales</taxon>
        <taxon>Agaricineae</taxon>
        <taxon>Hymenogastraceae</taxon>
        <taxon>Hebeloma</taxon>
    </lineage>
</organism>
<dbReference type="Proteomes" id="UP000053424">
    <property type="component" value="Unassembled WGS sequence"/>
</dbReference>
<gene>
    <name evidence="2" type="ORF">M413DRAFT_256681</name>
</gene>
<reference evidence="3" key="2">
    <citation type="submission" date="2015-01" db="EMBL/GenBank/DDBJ databases">
        <title>Evolutionary Origins and Diversification of the Mycorrhizal Mutualists.</title>
        <authorList>
            <consortium name="DOE Joint Genome Institute"/>
            <consortium name="Mycorrhizal Genomics Consortium"/>
            <person name="Kohler A."/>
            <person name="Kuo A."/>
            <person name="Nagy L.G."/>
            <person name="Floudas D."/>
            <person name="Copeland A."/>
            <person name="Barry K.W."/>
            <person name="Cichocki N."/>
            <person name="Veneault-Fourrey C."/>
            <person name="LaButti K."/>
            <person name="Lindquist E.A."/>
            <person name="Lipzen A."/>
            <person name="Lundell T."/>
            <person name="Morin E."/>
            <person name="Murat C."/>
            <person name="Riley R."/>
            <person name="Ohm R."/>
            <person name="Sun H."/>
            <person name="Tunlid A."/>
            <person name="Henrissat B."/>
            <person name="Grigoriev I.V."/>
            <person name="Hibbett D.S."/>
            <person name="Martin F."/>
        </authorList>
    </citation>
    <scope>NUCLEOTIDE SEQUENCE [LARGE SCALE GENOMIC DNA]</scope>
    <source>
        <strain evidence="3">h7</strain>
    </source>
</reference>
<keyword evidence="3" id="KW-1185">Reference proteome</keyword>
<protein>
    <submittedName>
        <fullName evidence="2">Uncharacterized protein</fullName>
    </submittedName>
</protein>